<feature type="compositionally biased region" description="Low complexity" evidence="1">
    <location>
        <begin position="95"/>
        <end position="130"/>
    </location>
</feature>
<comment type="caution">
    <text evidence="2">The sequence shown here is derived from an EMBL/GenBank/DDBJ whole genome shotgun (WGS) entry which is preliminary data.</text>
</comment>
<dbReference type="RefSeq" id="WP_167974317.1">
    <property type="nucleotide sequence ID" value="NZ_JAAVJD010000308.1"/>
</dbReference>
<evidence type="ECO:0000313" key="2">
    <source>
        <dbReference type="EMBL" id="NJQ08439.1"/>
    </source>
</evidence>
<feature type="region of interest" description="Disordered" evidence="1">
    <location>
        <begin position="1"/>
        <end position="130"/>
    </location>
</feature>
<dbReference type="AlphaFoldDB" id="A0A7X6D596"/>
<accession>A0A7X6D596</accession>
<gene>
    <name evidence="2" type="ORF">HCN56_23400</name>
</gene>
<keyword evidence="3" id="KW-1185">Reference proteome</keyword>
<dbReference type="Proteomes" id="UP000578686">
    <property type="component" value="Unassembled WGS sequence"/>
</dbReference>
<sequence>MTTSTPDDRDDAGAERPEQESNAAAPGDAAAAPGATDTPVTGAEAGDTTRPGAGTPDRLAKRGSAVPKSTQDGGAAGATDAEDVAAAAPRPPAAAPVAAPGEGVPTGTPAATPQADGAAGDAAPATPRRA</sequence>
<evidence type="ECO:0000256" key="1">
    <source>
        <dbReference type="SAM" id="MobiDB-lite"/>
    </source>
</evidence>
<protein>
    <submittedName>
        <fullName evidence="2">Uncharacterized protein</fullName>
    </submittedName>
</protein>
<dbReference type="EMBL" id="JAAVJD010000308">
    <property type="protein sequence ID" value="NJQ08439.1"/>
    <property type="molecule type" value="Genomic_DNA"/>
</dbReference>
<evidence type="ECO:0000313" key="3">
    <source>
        <dbReference type="Proteomes" id="UP000578686"/>
    </source>
</evidence>
<organism evidence="2 3">
    <name type="scientific">Streptomyces lonarensis</name>
    <dbReference type="NCBI Taxonomy" id="700599"/>
    <lineage>
        <taxon>Bacteria</taxon>
        <taxon>Bacillati</taxon>
        <taxon>Actinomycetota</taxon>
        <taxon>Actinomycetes</taxon>
        <taxon>Kitasatosporales</taxon>
        <taxon>Streptomycetaceae</taxon>
        <taxon>Streptomyces</taxon>
    </lineage>
</organism>
<name>A0A7X6D596_9ACTN</name>
<proteinExistence type="predicted"/>
<feature type="compositionally biased region" description="Low complexity" evidence="1">
    <location>
        <begin position="23"/>
        <end position="43"/>
    </location>
</feature>
<reference evidence="2 3" key="1">
    <citation type="submission" date="2020-03" db="EMBL/GenBank/DDBJ databases">
        <title>Draft genome of Streptomyces sp. ventii, isolated from the Axial Seamount in the Pacific Ocean, and resequencing of the two type strains Streptomyces lonarensis strain NCL 716 and Streptomyces bohaiensis strain 11A07.</title>
        <authorList>
            <person name="Loughran R.M."/>
            <person name="Pfannmuller K.M."/>
            <person name="Wasson B.J."/>
            <person name="Deadmond M.C."/>
            <person name="Paddock B.E."/>
            <person name="Koyack M.J."/>
            <person name="Gallegos D.A."/>
            <person name="Mitchell E.A."/>
            <person name="Ushijima B."/>
            <person name="Saw J.H."/>
            <person name="Mcphail K.L."/>
            <person name="Videau P."/>
        </authorList>
    </citation>
    <scope>NUCLEOTIDE SEQUENCE [LARGE SCALE GENOMIC DNA]</scope>
    <source>
        <strain evidence="2 3">NCL716</strain>
    </source>
</reference>